<gene>
    <name evidence="2" type="ORF">GUJ93_ZPchr0015g6686</name>
</gene>
<evidence type="ECO:0000256" key="1">
    <source>
        <dbReference type="SAM" id="MobiDB-lite"/>
    </source>
</evidence>
<reference evidence="2" key="2">
    <citation type="submission" date="2021-02" db="EMBL/GenBank/DDBJ databases">
        <authorList>
            <person name="Kimball J.A."/>
            <person name="Haas M.W."/>
            <person name="Macchietto M."/>
            <person name="Kono T."/>
            <person name="Duquette J."/>
            <person name="Shao M."/>
        </authorList>
    </citation>
    <scope>NUCLEOTIDE SEQUENCE</scope>
    <source>
        <tissue evidence="2">Fresh leaf tissue</tissue>
    </source>
</reference>
<name>A0A8J5TB78_ZIZPA</name>
<feature type="region of interest" description="Disordered" evidence="1">
    <location>
        <begin position="74"/>
        <end position="120"/>
    </location>
</feature>
<sequence>MEAAAAEEEGEIRIRVPSSPLSSLSLAGRRRHHHGQRGAPTVGAGLLVLPSYRSGVGVADHSVVAVDLRGRGRTRFGQIQRRRRGRGWPSASPSSSPLPRPSNLPSTRRPPSLSSPRVWSQQAWQDSPAVVASWLSSGATVTTAERTTAVAAVRGGKHVVAADAASVL</sequence>
<evidence type="ECO:0000313" key="3">
    <source>
        <dbReference type="Proteomes" id="UP000729402"/>
    </source>
</evidence>
<organism evidence="2 3">
    <name type="scientific">Zizania palustris</name>
    <name type="common">Northern wild rice</name>
    <dbReference type="NCBI Taxonomy" id="103762"/>
    <lineage>
        <taxon>Eukaryota</taxon>
        <taxon>Viridiplantae</taxon>
        <taxon>Streptophyta</taxon>
        <taxon>Embryophyta</taxon>
        <taxon>Tracheophyta</taxon>
        <taxon>Spermatophyta</taxon>
        <taxon>Magnoliopsida</taxon>
        <taxon>Liliopsida</taxon>
        <taxon>Poales</taxon>
        <taxon>Poaceae</taxon>
        <taxon>BOP clade</taxon>
        <taxon>Oryzoideae</taxon>
        <taxon>Oryzeae</taxon>
        <taxon>Zizaniinae</taxon>
        <taxon>Zizania</taxon>
    </lineage>
</organism>
<reference evidence="2" key="1">
    <citation type="journal article" date="2021" name="bioRxiv">
        <title>Whole Genome Assembly and Annotation of Northern Wild Rice, Zizania palustris L., Supports a Whole Genome Duplication in the Zizania Genus.</title>
        <authorList>
            <person name="Haas M."/>
            <person name="Kono T."/>
            <person name="Macchietto M."/>
            <person name="Millas R."/>
            <person name="McGilp L."/>
            <person name="Shao M."/>
            <person name="Duquette J."/>
            <person name="Hirsch C.N."/>
            <person name="Kimball J."/>
        </authorList>
    </citation>
    <scope>NUCLEOTIDE SEQUENCE</scope>
    <source>
        <tissue evidence="2">Fresh leaf tissue</tissue>
    </source>
</reference>
<comment type="caution">
    <text evidence="2">The sequence shown here is derived from an EMBL/GenBank/DDBJ whole genome shotgun (WGS) entry which is preliminary data.</text>
</comment>
<evidence type="ECO:0000313" key="2">
    <source>
        <dbReference type="EMBL" id="KAG8083489.1"/>
    </source>
</evidence>
<dbReference type="AlphaFoldDB" id="A0A8J5TB78"/>
<proteinExistence type="predicted"/>
<keyword evidence="3" id="KW-1185">Reference proteome</keyword>
<dbReference type="EMBL" id="JAAALK010000085">
    <property type="protein sequence ID" value="KAG8083489.1"/>
    <property type="molecule type" value="Genomic_DNA"/>
</dbReference>
<feature type="compositionally biased region" description="Low complexity" evidence="1">
    <location>
        <begin position="103"/>
        <end position="117"/>
    </location>
</feature>
<accession>A0A8J5TB78</accession>
<dbReference type="Proteomes" id="UP000729402">
    <property type="component" value="Unassembled WGS sequence"/>
</dbReference>
<protein>
    <submittedName>
        <fullName evidence="2">Uncharacterized protein</fullName>
    </submittedName>
</protein>